<keyword evidence="3" id="KW-0479">Metal-binding</keyword>
<dbReference type="RefSeq" id="WP_131006675.1">
    <property type="nucleotide sequence ID" value="NZ_BFAX01000001.1"/>
</dbReference>
<feature type="domain" description="4Fe-4S ferredoxin-type" evidence="7">
    <location>
        <begin position="2"/>
        <end position="33"/>
    </location>
</feature>
<keyword evidence="1" id="KW-0813">Transport</keyword>
<accession>A0A401HNQ4</accession>
<dbReference type="GO" id="GO:0016491">
    <property type="term" value="F:oxidoreductase activity"/>
    <property type="evidence" value="ECO:0007669"/>
    <property type="project" value="UniProtKB-ARBA"/>
</dbReference>
<dbReference type="GO" id="GO:0051539">
    <property type="term" value="F:4 iron, 4 sulfur cluster binding"/>
    <property type="evidence" value="ECO:0007669"/>
    <property type="project" value="UniProtKB-KW"/>
</dbReference>
<gene>
    <name evidence="8" type="ORF">MHHB_P0109</name>
</gene>
<organism evidence="8 9">
    <name type="scientific">Methanofervidicoccus abyssi</name>
    <dbReference type="NCBI Taxonomy" id="2082189"/>
    <lineage>
        <taxon>Archaea</taxon>
        <taxon>Methanobacteriati</taxon>
        <taxon>Methanobacteriota</taxon>
        <taxon>Methanomada group</taxon>
        <taxon>Methanococci</taxon>
        <taxon>Methanococcales</taxon>
        <taxon>Methanofervidicoccus</taxon>
    </lineage>
</organism>
<dbReference type="OrthoDB" id="2837at2157"/>
<dbReference type="SUPFAM" id="SSF54862">
    <property type="entry name" value="4Fe-4S ferredoxins"/>
    <property type="match status" value="1"/>
</dbReference>
<keyword evidence="6" id="KW-0411">Iron-sulfur</keyword>
<dbReference type="AlphaFoldDB" id="A0A401HNQ4"/>
<dbReference type="PROSITE" id="PS00198">
    <property type="entry name" value="4FE4S_FER_1"/>
    <property type="match status" value="1"/>
</dbReference>
<comment type="caution">
    <text evidence="8">The sequence shown here is derived from an EMBL/GenBank/DDBJ whole genome shotgun (WGS) entry which is preliminary data.</text>
</comment>
<evidence type="ECO:0000256" key="2">
    <source>
        <dbReference type="ARBA" id="ARBA00022485"/>
    </source>
</evidence>
<proteinExistence type="predicted"/>
<dbReference type="Pfam" id="PF13247">
    <property type="entry name" value="Fer4_11"/>
    <property type="match status" value="1"/>
</dbReference>
<evidence type="ECO:0000313" key="9">
    <source>
        <dbReference type="Proteomes" id="UP000290527"/>
    </source>
</evidence>
<reference evidence="8 9" key="1">
    <citation type="journal article" date="2019" name="Int. J. Syst. Evol. Microbiol.">
        <title>Methanofervidicoccus abyssi gen. nov., sp. nov., a hydrogenotrophic methanogen, isolated from a hydrothermal vent chimney in the Mid-Cayman Spreading Center, the Caribbean Sea.</title>
        <authorList>
            <person name="Sakai S."/>
            <person name="Takaki Y."/>
            <person name="Miyazaki M."/>
            <person name="Ogawara M."/>
            <person name="Yanagawa K."/>
            <person name="Miyazaki J."/>
            <person name="Takai K."/>
        </authorList>
    </citation>
    <scope>NUCLEOTIDE SEQUENCE [LARGE SCALE GENOMIC DNA]</scope>
    <source>
        <strain evidence="8 9">HHB</strain>
    </source>
</reference>
<dbReference type="EMBL" id="BFAX01000001">
    <property type="protein sequence ID" value="GBF35884.1"/>
    <property type="molecule type" value="Genomic_DNA"/>
</dbReference>
<dbReference type="Gene3D" id="3.30.70.20">
    <property type="match status" value="2"/>
</dbReference>
<sequence>MKKIIMTNDECNNCGVCIKACASVHGGVSRIGIMEHKGRYLPIVCQHCALAPCKEVCPVDAIEKRGEIIYLDGSKCIGCGLCALACPFGAITMTDIAHKCSLCIERNNEYACVKACPKKCLEVVDINDIIFEKRSKNLEIMDKLRKKEFKKNSMISKITIAAKVDTKL</sequence>
<dbReference type="PROSITE" id="PS51379">
    <property type="entry name" value="4FE4S_FER_2"/>
    <property type="match status" value="2"/>
</dbReference>
<evidence type="ECO:0000256" key="4">
    <source>
        <dbReference type="ARBA" id="ARBA00022982"/>
    </source>
</evidence>
<evidence type="ECO:0000259" key="7">
    <source>
        <dbReference type="PROSITE" id="PS51379"/>
    </source>
</evidence>
<name>A0A401HNQ4_9EURY</name>
<dbReference type="InterPro" id="IPR017896">
    <property type="entry name" value="4Fe4S_Fe-S-bd"/>
</dbReference>
<protein>
    <submittedName>
        <fullName evidence="8">Carbon-monoxide dehydrogenase iron sulfur subunit</fullName>
    </submittedName>
</protein>
<dbReference type="PANTHER" id="PTHR42859:SF10">
    <property type="entry name" value="DIMETHYLSULFOXIDE REDUCTASE CHAIN B"/>
    <property type="match status" value="1"/>
</dbReference>
<dbReference type="Proteomes" id="UP000290527">
    <property type="component" value="Unassembled WGS sequence"/>
</dbReference>
<keyword evidence="4" id="KW-0249">Electron transport</keyword>
<evidence type="ECO:0000256" key="6">
    <source>
        <dbReference type="ARBA" id="ARBA00023014"/>
    </source>
</evidence>
<keyword evidence="5" id="KW-0408">Iron</keyword>
<evidence type="ECO:0000256" key="5">
    <source>
        <dbReference type="ARBA" id="ARBA00023004"/>
    </source>
</evidence>
<keyword evidence="2" id="KW-0004">4Fe-4S</keyword>
<dbReference type="PANTHER" id="PTHR42859">
    <property type="entry name" value="OXIDOREDUCTASE"/>
    <property type="match status" value="1"/>
</dbReference>
<evidence type="ECO:0000313" key="8">
    <source>
        <dbReference type="EMBL" id="GBF35884.1"/>
    </source>
</evidence>
<dbReference type="InterPro" id="IPR017900">
    <property type="entry name" value="4Fe4S_Fe_S_CS"/>
</dbReference>
<dbReference type="Pfam" id="PF12800">
    <property type="entry name" value="Fer4_4"/>
    <property type="match status" value="1"/>
</dbReference>
<evidence type="ECO:0000256" key="3">
    <source>
        <dbReference type="ARBA" id="ARBA00022723"/>
    </source>
</evidence>
<keyword evidence="9" id="KW-1185">Reference proteome</keyword>
<evidence type="ECO:0000256" key="1">
    <source>
        <dbReference type="ARBA" id="ARBA00022448"/>
    </source>
</evidence>
<feature type="domain" description="4Fe-4S ferredoxin-type" evidence="7">
    <location>
        <begin position="67"/>
        <end position="96"/>
    </location>
</feature>
<dbReference type="GO" id="GO:0046872">
    <property type="term" value="F:metal ion binding"/>
    <property type="evidence" value="ECO:0007669"/>
    <property type="project" value="UniProtKB-KW"/>
</dbReference>
<dbReference type="InterPro" id="IPR050294">
    <property type="entry name" value="RnfB_subfamily"/>
</dbReference>